<evidence type="ECO:0000313" key="3">
    <source>
        <dbReference type="EMBL" id="MFD2034451.1"/>
    </source>
</evidence>
<reference evidence="4" key="1">
    <citation type="journal article" date="2019" name="Int. J. Syst. Evol. Microbiol.">
        <title>The Global Catalogue of Microorganisms (GCM) 10K type strain sequencing project: providing services to taxonomists for standard genome sequencing and annotation.</title>
        <authorList>
            <consortium name="The Broad Institute Genomics Platform"/>
            <consortium name="The Broad Institute Genome Sequencing Center for Infectious Disease"/>
            <person name="Wu L."/>
            <person name="Ma J."/>
        </authorList>
    </citation>
    <scope>NUCLEOTIDE SEQUENCE [LARGE SCALE GENOMIC DNA]</scope>
    <source>
        <strain evidence="4">CGMCC 1.15180</strain>
    </source>
</reference>
<accession>A0ABW4VL81</accession>
<dbReference type="SUPFAM" id="SSF69572">
    <property type="entry name" value="Activating enzymes of the ubiquitin-like proteins"/>
    <property type="match status" value="1"/>
</dbReference>
<dbReference type="PANTHER" id="PTHR43267">
    <property type="entry name" value="TRNA THREONYLCARBAMOYLADENOSINE DEHYDRATASE"/>
    <property type="match status" value="1"/>
</dbReference>
<feature type="domain" description="THIF-type NAD/FAD binding fold" evidence="2">
    <location>
        <begin position="13"/>
        <end position="235"/>
    </location>
</feature>
<dbReference type="GO" id="GO:0016779">
    <property type="term" value="F:nucleotidyltransferase activity"/>
    <property type="evidence" value="ECO:0007669"/>
    <property type="project" value="UniProtKB-KW"/>
</dbReference>
<organism evidence="3 4">
    <name type="scientific">Belliella marina</name>
    <dbReference type="NCBI Taxonomy" id="1644146"/>
    <lineage>
        <taxon>Bacteria</taxon>
        <taxon>Pseudomonadati</taxon>
        <taxon>Bacteroidota</taxon>
        <taxon>Cytophagia</taxon>
        <taxon>Cytophagales</taxon>
        <taxon>Cyclobacteriaceae</taxon>
        <taxon>Belliella</taxon>
    </lineage>
</organism>
<gene>
    <name evidence="3" type="ORF">ACFSKL_06595</name>
</gene>
<name>A0ABW4VL81_9BACT</name>
<dbReference type="RefSeq" id="WP_376884595.1">
    <property type="nucleotide sequence ID" value="NZ_JBHUHR010000015.1"/>
</dbReference>
<proteinExistence type="predicted"/>
<evidence type="ECO:0000259" key="2">
    <source>
        <dbReference type="Pfam" id="PF00899"/>
    </source>
</evidence>
<dbReference type="Pfam" id="PF00899">
    <property type="entry name" value="ThiF"/>
    <property type="match status" value="1"/>
</dbReference>
<evidence type="ECO:0000256" key="1">
    <source>
        <dbReference type="SAM" id="Phobius"/>
    </source>
</evidence>
<keyword evidence="3" id="KW-0548">Nucleotidyltransferase</keyword>
<feature type="transmembrane region" description="Helical" evidence="1">
    <location>
        <begin position="214"/>
        <end position="235"/>
    </location>
</feature>
<sequence length="243" mass="26655">MTDFAWLSRTELIVGREGLEKLAGKHVLVVGLGGVGSFAAEFICRSGVGEMTIIDGDAVDISNCNRQLPATQKNVGQLKADWMEERLTAINPNLKIHVIREFLKPGAMFNLLQENVYDYVVDCIDSFSPKLHLIESTYRKGFPIVSSMGAGGKVDPTQIKVADISETYNCKLAKHVRKRIKNKGISSGFKAVFSTELYLKDSLMMTDGRNFKKSAYGTMSFLPAAFGCACASVVVNDLLAELM</sequence>
<dbReference type="Gene3D" id="3.40.50.720">
    <property type="entry name" value="NAD(P)-binding Rossmann-like Domain"/>
    <property type="match status" value="1"/>
</dbReference>
<dbReference type="PANTHER" id="PTHR43267:SF1">
    <property type="entry name" value="TRNA THREONYLCARBAMOYLADENOSINE DEHYDRATASE"/>
    <property type="match status" value="1"/>
</dbReference>
<comment type="caution">
    <text evidence="3">The sequence shown here is derived from an EMBL/GenBank/DDBJ whole genome shotgun (WGS) entry which is preliminary data.</text>
</comment>
<keyword evidence="1" id="KW-0812">Transmembrane</keyword>
<keyword evidence="4" id="KW-1185">Reference proteome</keyword>
<dbReference type="CDD" id="cd00755">
    <property type="entry name" value="YgdL_like"/>
    <property type="match status" value="1"/>
</dbReference>
<protein>
    <submittedName>
        <fullName evidence="3">ThiF family adenylyltransferase</fullName>
    </submittedName>
</protein>
<keyword evidence="1" id="KW-0472">Membrane</keyword>
<dbReference type="InterPro" id="IPR045886">
    <property type="entry name" value="ThiF/MoeB/HesA"/>
</dbReference>
<dbReference type="Proteomes" id="UP001597361">
    <property type="component" value="Unassembled WGS sequence"/>
</dbReference>
<keyword evidence="3" id="KW-0808">Transferase</keyword>
<evidence type="ECO:0000313" key="4">
    <source>
        <dbReference type="Proteomes" id="UP001597361"/>
    </source>
</evidence>
<dbReference type="InterPro" id="IPR000594">
    <property type="entry name" value="ThiF_NAD_FAD-bd"/>
</dbReference>
<keyword evidence="1" id="KW-1133">Transmembrane helix</keyword>
<dbReference type="EMBL" id="JBHUHR010000015">
    <property type="protein sequence ID" value="MFD2034451.1"/>
    <property type="molecule type" value="Genomic_DNA"/>
</dbReference>
<dbReference type="InterPro" id="IPR035985">
    <property type="entry name" value="Ubiquitin-activating_enz"/>
</dbReference>